<keyword evidence="3" id="KW-1185">Reference proteome</keyword>
<feature type="transmembrane region" description="Helical" evidence="1">
    <location>
        <begin position="40"/>
        <end position="58"/>
    </location>
</feature>
<accession>A0A6A9UQ16</accession>
<keyword evidence="1" id="KW-1133">Transmembrane helix</keyword>
<feature type="transmembrane region" description="Helical" evidence="1">
    <location>
        <begin position="70"/>
        <end position="89"/>
    </location>
</feature>
<keyword evidence="1" id="KW-0812">Transmembrane</keyword>
<name>A0A6A9UQ16_9ACTN</name>
<comment type="caution">
    <text evidence="2">The sequence shown here is derived from an EMBL/GenBank/DDBJ whole genome shotgun (WGS) entry which is preliminary data.</text>
</comment>
<keyword evidence="1" id="KW-0472">Membrane</keyword>
<evidence type="ECO:0000256" key="1">
    <source>
        <dbReference type="SAM" id="Phobius"/>
    </source>
</evidence>
<gene>
    <name evidence="2" type="ORF">GC722_01090</name>
</gene>
<reference evidence="2 3" key="1">
    <citation type="submission" date="2019-12" db="EMBL/GenBank/DDBJ databases">
        <title>Auraticoccus cholistani sp. nov., an actinomycete isolated from soil of Cholistan desert.</title>
        <authorList>
            <person name="Cheema M.T."/>
        </authorList>
    </citation>
    <scope>NUCLEOTIDE SEQUENCE [LARGE SCALE GENOMIC DNA]</scope>
    <source>
        <strain evidence="2 3">F435</strain>
    </source>
</reference>
<feature type="transmembrane region" description="Helical" evidence="1">
    <location>
        <begin position="116"/>
        <end position="143"/>
    </location>
</feature>
<dbReference type="RefSeq" id="WP_156607224.1">
    <property type="nucleotide sequence ID" value="NZ_WPCU01000003.1"/>
</dbReference>
<organism evidence="2 3">
    <name type="scientific">Auraticoccus cholistanensis</name>
    <dbReference type="NCBI Taxonomy" id="2656650"/>
    <lineage>
        <taxon>Bacteria</taxon>
        <taxon>Bacillati</taxon>
        <taxon>Actinomycetota</taxon>
        <taxon>Actinomycetes</taxon>
        <taxon>Propionibacteriales</taxon>
        <taxon>Propionibacteriaceae</taxon>
        <taxon>Auraticoccus</taxon>
    </lineage>
</organism>
<dbReference type="EMBL" id="WPCU01000003">
    <property type="protein sequence ID" value="MVA74638.1"/>
    <property type="molecule type" value="Genomic_DNA"/>
</dbReference>
<evidence type="ECO:0000313" key="3">
    <source>
        <dbReference type="Proteomes" id="UP000435304"/>
    </source>
</evidence>
<sequence>MTPRRFPLTDLPWPLMLTLVAIGLPRTVLADLDVVAPESSALYYVLALGPFVVWLAVAVLRPSRRPVRNFLVLGLLYGLSLVLVHQLLWTAPGSQHSIPRAALDLASGFQPGLRELVVRLCSAVVGLGTGAVTAVVAVVAGVARGGRSRQPWRVGR</sequence>
<protein>
    <submittedName>
        <fullName evidence="2">Uncharacterized protein</fullName>
    </submittedName>
</protein>
<dbReference type="Proteomes" id="UP000435304">
    <property type="component" value="Unassembled WGS sequence"/>
</dbReference>
<evidence type="ECO:0000313" key="2">
    <source>
        <dbReference type="EMBL" id="MVA74638.1"/>
    </source>
</evidence>
<dbReference type="AlphaFoldDB" id="A0A6A9UQ16"/>
<proteinExistence type="predicted"/>